<comment type="caution">
    <text evidence="8">The sequence shown here is derived from an EMBL/GenBank/DDBJ whole genome shotgun (WGS) entry which is preliminary data.</text>
</comment>
<sequence length="611" mass="69860">MIQLCLIIHLTLSIDCFLINPSTSFSRNMPGTRLTSIQKMLPLSRNLPKYQSINETHEQYDDRKPLKPIHVSPSSPQDLLRYSDIYESPPAGRWPKLPNETKCQERREAVKRAFLYAWEPYERYAFGHDELFPLSKKPNNWLGNQGTTIIDSIGTLKIMGLEEEYKKCRNWVKNKNKVYKGGSANLFETGIRILAGFISAYDITGEEFYLTKAEEIGDAIIVEFENHPTFFIPQNTVSLKKPTRTPSFEQRKIDIFNDKSRNILDFYTPNSTDLYHNKTLSGSQSNAWLAEFGLFFEFVGLSDRTGDEHYAKFALRAAQTTLAAPRANPAHIRSGIGIESGREFGIFTLGAPADSFFEYLIKTDILTHPNTITMRGSEPGDKTLSEWWTQSMLAFANTTRYMPSGDIYLGSPFPHLTCFAGGNMALGAFFLNDWKLPYLSNTPLSDIFRLGADLTKTCYHMYSNSPSKLAGEFARTDGTFTPVEENKLRPETVESLFYLFRMTGDEKYQDWAWEIFEAFEAKSKLPLDSSGRAAGYTTRRDLTNPQPTAVDELPSFFYSETLKYLYLIFCDPSSVMPLDQWVFSTEAHPFVRRKYLKTRCMDKLFKEKPAV</sequence>
<keyword evidence="4 6" id="KW-0378">Hydrolase</keyword>
<dbReference type="EMBL" id="JARBJD010000087">
    <property type="protein sequence ID" value="KAK2953739.1"/>
    <property type="molecule type" value="Genomic_DNA"/>
</dbReference>
<proteinExistence type="inferred from homology"/>
<accession>A0ABQ9XRX0</accession>
<dbReference type="Gene3D" id="1.50.10.10">
    <property type="match status" value="1"/>
</dbReference>
<protein>
    <recommendedName>
        <fullName evidence="6">alpha-1,2-Mannosidase</fullName>
        <ecNumber evidence="6">3.2.1.-</ecNumber>
    </recommendedName>
</protein>
<evidence type="ECO:0000256" key="1">
    <source>
        <dbReference type="ARBA" id="ARBA00001913"/>
    </source>
</evidence>
<evidence type="ECO:0000256" key="7">
    <source>
        <dbReference type="SAM" id="SignalP"/>
    </source>
</evidence>
<keyword evidence="5" id="KW-1015">Disulfide bond</keyword>
<evidence type="ECO:0000256" key="6">
    <source>
        <dbReference type="RuleBase" id="RU361193"/>
    </source>
</evidence>
<reference evidence="8 9" key="1">
    <citation type="journal article" date="2022" name="bioRxiv">
        <title>Genomics of Preaxostyla Flagellates Illuminates Evolutionary Transitions and the Path Towards Mitochondrial Loss.</title>
        <authorList>
            <person name="Novak L.V.F."/>
            <person name="Treitli S.C."/>
            <person name="Pyrih J."/>
            <person name="Halakuc P."/>
            <person name="Pipaliya S.V."/>
            <person name="Vacek V."/>
            <person name="Brzon O."/>
            <person name="Soukal P."/>
            <person name="Eme L."/>
            <person name="Dacks J.B."/>
            <person name="Karnkowska A."/>
            <person name="Elias M."/>
            <person name="Hampl V."/>
        </authorList>
    </citation>
    <scope>NUCLEOTIDE SEQUENCE [LARGE SCALE GENOMIC DNA]</scope>
    <source>
        <strain evidence="8">NAU3</strain>
        <tissue evidence="8">Gut</tissue>
    </source>
</reference>
<keyword evidence="7" id="KW-0732">Signal</keyword>
<evidence type="ECO:0000256" key="4">
    <source>
        <dbReference type="ARBA" id="ARBA00022801"/>
    </source>
</evidence>
<name>A0ABQ9XRX0_9EUKA</name>
<evidence type="ECO:0000256" key="3">
    <source>
        <dbReference type="ARBA" id="ARBA00007658"/>
    </source>
</evidence>
<dbReference type="Proteomes" id="UP001281761">
    <property type="component" value="Unassembled WGS sequence"/>
</dbReference>
<comment type="similarity">
    <text evidence="3 6">Belongs to the glycosyl hydrolase 47 family.</text>
</comment>
<dbReference type="InterPro" id="IPR001382">
    <property type="entry name" value="Glyco_hydro_47"/>
</dbReference>
<feature type="chain" id="PRO_5045482364" description="alpha-1,2-Mannosidase" evidence="7">
    <location>
        <begin position="17"/>
        <end position="611"/>
    </location>
</feature>
<dbReference type="EC" id="3.2.1.-" evidence="6"/>
<comment type="cofactor">
    <cofactor evidence="1">
        <name>Ca(2+)</name>
        <dbReference type="ChEBI" id="CHEBI:29108"/>
    </cofactor>
</comment>
<feature type="signal peptide" evidence="7">
    <location>
        <begin position="1"/>
        <end position="16"/>
    </location>
</feature>
<keyword evidence="6 8" id="KW-0326">Glycosidase</keyword>
<keyword evidence="9" id="KW-1185">Reference proteome</keyword>
<organism evidence="8 9">
    <name type="scientific">Blattamonas nauphoetae</name>
    <dbReference type="NCBI Taxonomy" id="2049346"/>
    <lineage>
        <taxon>Eukaryota</taxon>
        <taxon>Metamonada</taxon>
        <taxon>Preaxostyla</taxon>
        <taxon>Oxymonadida</taxon>
        <taxon>Blattamonas</taxon>
    </lineage>
</organism>
<dbReference type="GO" id="GO:0016798">
    <property type="term" value="F:hydrolase activity, acting on glycosyl bonds"/>
    <property type="evidence" value="ECO:0007669"/>
    <property type="project" value="UniProtKB-KW"/>
</dbReference>
<dbReference type="Pfam" id="PF01532">
    <property type="entry name" value="Glyco_hydro_47"/>
    <property type="match status" value="1"/>
</dbReference>
<gene>
    <name evidence="8" type="ORF">BLNAU_11296</name>
</gene>
<dbReference type="PANTHER" id="PTHR11742">
    <property type="entry name" value="MANNOSYL-OLIGOSACCHARIDE ALPHA-1,2-MANNOSIDASE-RELATED"/>
    <property type="match status" value="1"/>
</dbReference>
<dbReference type="SUPFAM" id="SSF48225">
    <property type="entry name" value="Seven-hairpin glycosidases"/>
    <property type="match status" value="1"/>
</dbReference>
<evidence type="ECO:0000313" key="9">
    <source>
        <dbReference type="Proteomes" id="UP001281761"/>
    </source>
</evidence>
<comment type="pathway">
    <text evidence="2">Protein modification; protein glycosylation.</text>
</comment>
<dbReference type="InterPro" id="IPR036026">
    <property type="entry name" value="Seven-hairpin_glycosidases"/>
</dbReference>
<evidence type="ECO:0000256" key="5">
    <source>
        <dbReference type="ARBA" id="ARBA00023157"/>
    </source>
</evidence>
<dbReference type="InterPro" id="IPR012341">
    <property type="entry name" value="6hp_glycosidase-like_sf"/>
</dbReference>
<dbReference type="PRINTS" id="PR00747">
    <property type="entry name" value="GLYHDRLASE47"/>
</dbReference>
<dbReference type="InterPro" id="IPR050749">
    <property type="entry name" value="Glycosyl_Hydrolase_47"/>
</dbReference>
<evidence type="ECO:0000256" key="2">
    <source>
        <dbReference type="ARBA" id="ARBA00004922"/>
    </source>
</evidence>
<evidence type="ECO:0000313" key="8">
    <source>
        <dbReference type="EMBL" id="KAK2953739.1"/>
    </source>
</evidence>